<dbReference type="OrthoDB" id="2016966at2759"/>
<organism evidence="2 3">
    <name type="scientific">Actinidia rufa</name>
    <dbReference type="NCBI Taxonomy" id="165716"/>
    <lineage>
        <taxon>Eukaryota</taxon>
        <taxon>Viridiplantae</taxon>
        <taxon>Streptophyta</taxon>
        <taxon>Embryophyta</taxon>
        <taxon>Tracheophyta</taxon>
        <taxon>Spermatophyta</taxon>
        <taxon>Magnoliopsida</taxon>
        <taxon>eudicotyledons</taxon>
        <taxon>Gunneridae</taxon>
        <taxon>Pentapetalae</taxon>
        <taxon>asterids</taxon>
        <taxon>Ericales</taxon>
        <taxon>Actinidiaceae</taxon>
        <taxon>Actinidia</taxon>
    </lineage>
</organism>
<protein>
    <submittedName>
        <fullName evidence="2">Uncharacterized protein</fullName>
    </submittedName>
</protein>
<gene>
    <name evidence="2" type="ORF">Acr_00g0072950</name>
</gene>
<dbReference type="EMBL" id="BJWL01000366">
    <property type="protein sequence ID" value="GFS41193.1"/>
    <property type="molecule type" value="Genomic_DNA"/>
</dbReference>
<feature type="compositionally biased region" description="Basic residues" evidence="1">
    <location>
        <begin position="208"/>
        <end position="230"/>
    </location>
</feature>
<evidence type="ECO:0000256" key="1">
    <source>
        <dbReference type="SAM" id="MobiDB-lite"/>
    </source>
</evidence>
<reference evidence="3" key="1">
    <citation type="submission" date="2019-07" db="EMBL/GenBank/DDBJ databases">
        <title>De Novo Assembly of kiwifruit Actinidia rufa.</title>
        <authorList>
            <person name="Sugita-Konishi S."/>
            <person name="Sato K."/>
            <person name="Mori E."/>
            <person name="Abe Y."/>
            <person name="Kisaki G."/>
            <person name="Hamano K."/>
            <person name="Suezawa K."/>
            <person name="Otani M."/>
            <person name="Fukuda T."/>
            <person name="Manabe T."/>
            <person name="Gomi K."/>
            <person name="Tabuchi M."/>
            <person name="Akimitsu K."/>
            <person name="Kataoka I."/>
        </authorList>
    </citation>
    <scope>NUCLEOTIDE SEQUENCE [LARGE SCALE GENOMIC DNA]</scope>
    <source>
        <strain evidence="3">cv. Fuchu</strain>
    </source>
</reference>
<evidence type="ECO:0000313" key="2">
    <source>
        <dbReference type="EMBL" id="GFS41193.1"/>
    </source>
</evidence>
<dbReference type="AlphaFoldDB" id="A0A7J0DTP6"/>
<comment type="caution">
    <text evidence="2">The sequence shown here is derived from an EMBL/GenBank/DDBJ whole genome shotgun (WGS) entry which is preliminary data.</text>
</comment>
<dbReference type="PANTHER" id="PTHR34952">
    <property type="entry name" value="OS05G0113500 PROTEIN"/>
    <property type="match status" value="1"/>
</dbReference>
<dbReference type="PANTHER" id="PTHR34952:SF2">
    <property type="entry name" value="OS05G0113500 PROTEIN"/>
    <property type="match status" value="1"/>
</dbReference>
<keyword evidence="3" id="KW-1185">Reference proteome</keyword>
<sequence>MHAGSPGCVSVSEDIIRSEPLKKLYTETSRYNFHALEVVSLDELGNHLSEFPHTQDHQKLVSKSILCQPSDKTGNCNVEKDDGCIDTDQIESTIASEKCLSECATFPFSAKKGSPAVSTEGDNDIITSVSKQNGYESVKSAYHRSVSFPNEKYNTIQAIAFTDLETPEIVSRRVRVAARNREHPPKKLTVTWAPDAYDPPRSASTNVRIKKPSKKKYDKKNRKNKQKGKFSKGGGGSKDKKQVQKYGGSSNKCCQLLDDNDRLLNCTNSPCAELADFDVGSPDYCGSSFLKNSVKKIHFSVAEVT</sequence>
<accession>A0A7J0DTP6</accession>
<proteinExistence type="predicted"/>
<evidence type="ECO:0000313" key="3">
    <source>
        <dbReference type="Proteomes" id="UP000585474"/>
    </source>
</evidence>
<dbReference type="Proteomes" id="UP000585474">
    <property type="component" value="Unassembled WGS sequence"/>
</dbReference>
<name>A0A7J0DTP6_9ERIC</name>
<feature type="region of interest" description="Disordered" evidence="1">
    <location>
        <begin position="187"/>
        <end position="249"/>
    </location>
</feature>